<organism evidence="2 3">
    <name type="scientific">Helicobacter pylori Hp A-9</name>
    <dbReference type="NCBI Taxonomy" id="992034"/>
    <lineage>
        <taxon>Bacteria</taxon>
        <taxon>Pseudomonadati</taxon>
        <taxon>Campylobacterota</taxon>
        <taxon>Epsilonproteobacteria</taxon>
        <taxon>Campylobacterales</taxon>
        <taxon>Helicobacteraceae</taxon>
        <taxon>Helicobacter</taxon>
    </lineage>
</organism>
<dbReference type="Proteomes" id="UP000005483">
    <property type="component" value="Unassembled WGS sequence"/>
</dbReference>
<evidence type="ECO:0000313" key="1">
    <source>
        <dbReference type="EMBL" id="EJB42202.1"/>
    </source>
</evidence>
<dbReference type="EMBL" id="AKOC01000009">
    <property type="protein sequence ID" value="EJB43751.1"/>
    <property type="molecule type" value="Genomic_DNA"/>
</dbReference>
<evidence type="ECO:0000313" key="3">
    <source>
        <dbReference type="Proteomes" id="UP000005483"/>
    </source>
</evidence>
<proteinExistence type="predicted"/>
<protein>
    <submittedName>
        <fullName evidence="2">Uncharacterized protein</fullName>
    </submittedName>
</protein>
<reference evidence="2 3" key="1">
    <citation type="submission" date="2012-04" db="EMBL/GenBank/DDBJ databases">
        <title>Genome sequence of Helicobacter pylori Hp A-9.</title>
        <authorList>
            <person name="Blanchard T.G."/>
            <person name="Czinn S.J."/>
            <person name="McCracken C."/>
            <person name="Abolude K."/>
            <person name="Maroo A."/>
            <person name="Santana-Cruz I."/>
            <person name="Tallon L.J."/>
            <person name="Ficke F.W.F."/>
        </authorList>
    </citation>
    <scope>NUCLEOTIDE SEQUENCE [LARGE SCALE GENOMIC DNA]</scope>
    <source>
        <strain evidence="2 3">Hp A-9</strain>
    </source>
</reference>
<accession>I9RB72</accession>
<sequence length="37" mass="4247">MCFIFKALFSTPFSNHSPIISNNAYPFLSNSKFSFKL</sequence>
<dbReference type="PATRIC" id="fig|992034.3.peg.1504"/>
<evidence type="ECO:0000313" key="2">
    <source>
        <dbReference type="EMBL" id="EJB43751.1"/>
    </source>
</evidence>
<dbReference type="AlphaFoldDB" id="I9RB72"/>
<gene>
    <name evidence="2" type="ORF">HPHPA9_0831</name>
    <name evidence="1" type="ORF">HPHPA9_1565</name>
</gene>
<comment type="caution">
    <text evidence="2">The sequence shown here is derived from an EMBL/GenBank/DDBJ whole genome shotgun (WGS) entry which is preliminary data.</text>
</comment>
<dbReference type="EMBL" id="AKOC01000014">
    <property type="protein sequence ID" value="EJB42202.1"/>
    <property type="molecule type" value="Genomic_DNA"/>
</dbReference>
<name>I9RB72_HELPX</name>